<dbReference type="SUPFAM" id="SSF51556">
    <property type="entry name" value="Metallo-dependent hydrolases"/>
    <property type="match status" value="1"/>
</dbReference>
<dbReference type="Gene3D" id="3.10.310.70">
    <property type="match status" value="1"/>
</dbReference>
<dbReference type="SUPFAM" id="SSF51338">
    <property type="entry name" value="Composite domain of metallo-dependent hydrolases"/>
    <property type="match status" value="1"/>
</dbReference>
<protein>
    <submittedName>
        <fullName evidence="2">Amidohydrolase 3</fullName>
    </submittedName>
</protein>
<accession>A0A2T2NQ54</accession>
<dbReference type="InterPro" id="IPR013108">
    <property type="entry name" value="Amidohydro_3"/>
</dbReference>
<dbReference type="GO" id="GO:0016810">
    <property type="term" value="F:hydrolase activity, acting on carbon-nitrogen (but not peptide) bonds"/>
    <property type="evidence" value="ECO:0007669"/>
    <property type="project" value="InterPro"/>
</dbReference>
<keyword evidence="3" id="KW-1185">Reference proteome</keyword>
<dbReference type="InterPro" id="IPR011059">
    <property type="entry name" value="Metal-dep_hydrolase_composite"/>
</dbReference>
<dbReference type="OrthoDB" id="194468at2759"/>
<organism evidence="2 3">
    <name type="scientific">Corynespora cassiicola Philippines</name>
    <dbReference type="NCBI Taxonomy" id="1448308"/>
    <lineage>
        <taxon>Eukaryota</taxon>
        <taxon>Fungi</taxon>
        <taxon>Dikarya</taxon>
        <taxon>Ascomycota</taxon>
        <taxon>Pezizomycotina</taxon>
        <taxon>Dothideomycetes</taxon>
        <taxon>Pleosporomycetidae</taxon>
        <taxon>Pleosporales</taxon>
        <taxon>Corynesporascaceae</taxon>
        <taxon>Corynespora</taxon>
    </lineage>
</organism>
<dbReference type="Gene3D" id="2.30.40.10">
    <property type="entry name" value="Urease, subunit C, domain 1"/>
    <property type="match status" value="1"/>
</dbReference>
<dbReference type="Pfam" id="PF07969">
    <property type="entry name" value="Amidohydro_3"/>
    <property type="match status" value="1"/>
</dbReference>
<dbReference type="PANTHER" id="PTHR22642">
    <property type="entry name" value="IMIDAZOLONEPROPIONASE"/>
    <property type="match status" value="1"/>
</dbReference>
<dbReference type="EMBL" id="KZ678135">
    <property type="protein sequence ID" value="PSN67520.1"/>
    <property type="molecule type" value="Genomic_DNA"/>
</dbReference>
<keyword evidence="2" id="KW-0378">Hydrolase</keyword>
<feature type="domain" description="Amidohydrolase 3" evidence="1">
    <location>
        <begin position="62"/>
        <end position="529"/>
    </location>
</feature>
<gene>
    <name evidence="2" type="ORF">BS50DRAFT_677046</name>
</gene>
<reference evidence="2 3" key="1">
    <citation type="journal article" date="2018" name="Front. Microbiol.">
        <title>Genome-Wide Analysis of Corynespora cassiicola Leaf Fall Disease Putative Effectors.</title>
        <authorList>
            <person name="Lopez D."/>
            <person name="Ribeiro S."/>
            <person name="Label P."/>
            <person name="Fumanal B."/>
            <person name="Venisse J.S."/>
            <person name="Kohler A."/>
            <person name="de Oliveira R.R."/>
            <person name="Labutti K."/>
            <person name="Lipzen A."/>
            <person name="Lail K."/>
            <person name="Bauer D."/>
            <person name="Ohm R.A."/>
            <person name="Barry K.W."/>
            <person name="Spatafora J."/>
            <person name="Grigoriev I.V."/>
            <person name="Martin F.M."/>
            <person name="Pujade-Renaud V."/>
        </authorList>
    </citation>
    <scope>NUCLEOTIDE SEQUENCE [LARGE SCALE GENOMIC DNA]</scope>
    <source>
        <strain evidence="2 3">Philippines</strain>
    </source>
</reference>
<evidence type="ECO:0000313" key="3">
    <source>
        <dbReference type="Proteomes" id="UP000240883"/>
    </source>
</evidence>
<dbReference type="Gene3D" id="3.20.20.140">
    <property type="entry name" value="Metal-dependent hydrolases"/>
    <property type="match status" value="1"/>
</dbReference>
<evidence type="ECO:0000259" key="1">
    <source>
        <dbReference type="Pfam" id="PF07969"/>
    </source>
</evidence>
<dbReference type="STRING" id="1448308.A0A2T2NQ54"/>
<sequence length="537" mass="58160">MSHNSSSAVLANSVAYINGSIYTVDNLNPWASGFIVSPDGFFTHVGTTEEMASIANRSQLIVVDLKGNFTMPGLHDAHAHLMLSGLALTSDANIGTNVTELNFADRVQEGQCACEYINVYQNWILAGLYTNDGFPNNTIDRQYLDGAFPDTPVAVQGGSGHGVLLNTAALEVAGYDVENEPDTQGAVVFRRPDGSMTGELAENGMSKFGVALPRPGTPHVKRALLRAIQTSHQAGITSTQEASSNTMLLHALREMEKEGTLNLDIHTHLVYGPEWLSRESREDSIRLLDQAEEYRSEHVHTNFVKIVLDGIPVPPYFSHAPLNTTGGVNTTFLQILDVAEAIAEYDSRGMTVKIHCTGHGATRLALDAIEAARRNNPGGPRHEIAHNSGVHPDDYIRYSELNVTAEMSPAILFNSGLGPINEIQDFNFARMQAVNAHITIGSDWGAAPDPRLFDAVARKLEQIGDGSIERGAELALRMLTLNGAEAMGRQASVGSIEVGKKANFIVVDRDLSRGEFSGAEVLRTYFEGEKVWDAALP</sequence>
<proteinExistence type="predicted"/>
<dbReference type="InterPro" id="IPR032466">
    <property type="entry name" value="Metal_Hydrolase"/>
</dbReference>
<evidence type="ECO:0000313" key="2">
    <source>
        <dbReference type="EMBL" id="PSN67520.1"/>
    </source>
</evidence>
<dbReference type="PANTHER" id="PTHR22642:SF2">
    <property type="entry name" value="PROTEIN LONG AFTER FAR-RED 3"/>
    <property type="match status" value="1"/>
</dbReference>
<name>A0A2T2NQ54_CORCC</name>
<dbReference type="Proteomes" id="UP000240883">
    <property type="component" value="Unassembled WGS sequence"/>
</dbReference>
<dbReference type="AlphaFoldDB" id="A0A2T2NQ54"/>